<dbReference type="Pfam" id="PF13432">
    <property type="entry name" value="TPR_16"/>
    <property type="match status" value="1"/>
</dbReference>
<proteinExistence type="predicted"/>
<comment type="caution">
    <text evidence="3">The sequence shown here is derived from an EMBL/GenBank/DDBJ whole genome shotgun (WGS) entry which is preliminary data.</text>
</comment>
<dbReference type="Pfam" id="PF13414">
    <property type="entry name" value="TPR_11"/>
    <property type="match status" value="1"/>
</dbReference>
<feature type="repeat" description="TPR" evidence="1">
    <location>
        <begin position="109"/>
        <end position="142"/>
    </location>
</feature>
<feature type="repeat" description="TPR" evidence="1">
    <location>
        <begin position="75"/>
        <end position="108"/>
    </location>
</feature>
<evidence type="ECO:0000313" key="4">
    <source>
        <dbReference type="Proteomes" id="UP000707356"/>
    </source>
</evidence>
<dbReference type="InterPro" id="IPR011990">
    <property type="entry name" value="TPR-like_helical_dom_sf"/>
</dbReference>
<feature type="coiled-coil region" evidence="2">
    <location>
        <begin position="421"/>
        <end position="448"/>
    </location>
</feature>
<keyword evidence="1" id="KW-0802">TPR repeat</keyword>
<dbReference type="InterPro" id="IPR029063">
    <property type="entry name" value="SAM-dependent_MTases_sf"/>
</dbReference>
<dbReference type="InterPro" id="IPR037919">
    <property type="entry name" value="OGT"/>
</dbReference>
<sequence>MTPDFLVTPATVTPAINDLLSPLNSAISDCAEALQTGQSPAAACQRLGDILQGLGRFQETIFWHTAALEETPNLAALYVNLGRLCIKQRRWEQATLYYEQAIQHDPTSATAYRSLGNLHAHLGQSEQALECRYQALMLRPDWATPQNQLKLGNLFLSAKQAERAIECYERSLQLQPSFQTHYNLAVTLTAQERWQEAKTAYQNALEINPDHAESYYGLCKVAEQENDLQQALIYCQQAVELSPNSFAACYTLGTLLLKLNRWENAALAYQQALELNPEFAWSHHNLGYVLLKQGRLQEAQEMLQYATQHLSESPWSYCHLAEVFNQQGQWGQASAAFLNVVQLQADLPGIYYRLGHVLRRYLETGVEAAIAEYQDSATASPEFYAETAQELKQINQLDGAYFCYRMALHLQPNRSDWYTELEQIWAAREQLQARLAELRAELAQHPEQSWLYTELGNLLSNQGEAAEARLLHRQGGILRGWQRAATREYSFAHDWFTHNIPVWTEHLQRFVNLPVNALEIGSFEGMSSCWLLDYILTHPEAKLTCIDLYFQESFGLNIAKTGSPEKIIKIAAESHQTLASLESQAYDLIYIDGNHLADHAQQDAHLSWRLLKPGGLLIFDDYEWSDANYPGQETKIGIDAFMATVQSEVEVLHRAYQLIVRKSVPANVASNVAR</sequence>
<evidence type="ECO:0000256" key="2">
    <source>
        <dbReference type="SAM" id="Coils"/>
    </source>
</evidence>
<dbReference type="SMART" id="SM00028">
    <property type="entry name" value="TPR"/>
    <property type="match status" value="10"/>
</dbReference>
<dbReference type="PANTHER" id="PTHR44366:SF1">
    <property type="entry name" value="UDP-N-ACETYLGLUCOSAMINE--PEPTIDE N-ACETYLGLUCOSAMINYLTRANSFERASE 110 KDA SUBUNIT"/>
    <property type="match status" value="1"/>
</dbReference>
<dbReference type="GO" id="GO:0097363">
    <property type="term" value="F:protein O-acetylglucosaminyltransferase activity"/>
    <property type="evidence" value="ECO:0007669"/>
    <property type="project" value="TreeGrafter"/>
</dbReference>
<keyword evidence="2" id="KW-0175">Coiled coil</keyword>
<dbReference type="Gene3D" id="3.40.50.150">
    <property type="entry name" value="Vaccinia Virus protein VP39"/>
    <property type="match status" value="1"/>
</dbReference>
<dbReference type="GO" id="GO:0006493">
    <property type="term" value="P:protein O-linked glycosylation"/>
    <property type="evidence" value="ECO:0007669"/>
    <property type="project" value="InterPro"/>
</dbReference>
<organism evidence="3 4">
    <name type="scientific">Pegethrix bostrychoides GSE-TBD4-15B</name>
    <dbReference type="NCBI Taxonomy" id="2839662"/>
    <lineage>
        <taxon>Bacteria</taxon>
        <taxon>Bacillati</taxon>
        <taxon>Cyanobacteriota</taxon>
        <taxon>Cyanophyceae</taxon>
        <taxon>Oculatellales</taxon>
        <taxon>Oculatellaceae</taxon>
        <taxon>Pegethrix</taxon>
    </lineage>
</organism>
<dbReference type="PROSITE" id="PS50005">
    <property type="entry name" value="TPR"/>
    <property type="match status" value="5"/>
</dbReference>
<dbReference type="Pfam" id="PF13431">
    <property type="entry name" value="TPR_17"/>
    <property type="match status" value="1"/>
</dbReference>
<feature type="repeat" description="TPR" evidence="1">
    <location>
        <begin position="246"/>
        <end position="279"/>
    </location>
</feature>
<dbReference type="Proteomes" id="UP000707356">
    <property type="component" value="Unassembled WGS sequence"/>
</dbReference>
<dbReference type="Gene3D" id="1.25.40.10">
    <property type="entry name" value="Tetratricopeptide repeat domain"/>
    <property type="match status" value="3"/>
</dbReference>
<dbReference type="SUPFAM" id="SSF53335">
    <property type="entry name" value="S-adenosyl-L-methionine-dependent methyltransferases"/>
    <property type="match status" value="1"/>
</dbReference>
<accession>A0A951P7S5</accession>
<evidence type="ECO:0000256" key="1">
    <source>
        <dbReference type="PROSITE-ProRule" id="PRU00339"/>
    </source>
</evidence>
<dbReference type="PANTHER" id="PTHR44366">
    <property type="entry name" value="UDP-N-ACETYLGLUCOSAMINE--PEPTIDE N-ACETYLGLUCOSAMINYLTRANSFERASE 110 KDA SUBUNIT"/>
    <property type="match status" value="1"/>
</dbReference>
<reference evidence="3" key="1">
    <citation type="submission" date="2021-05" db="EMBL/GenBank/DDBJ databases">
        <authorList>
            <person name="Pietrasiak N."/>
            <person name="Ward R."/>
            <person name="Stajich J.E."/>
            <person name="Kurbessoian T."/>
        </authorList>
    </citation>
    <scope>NUCLEOTIDE SEQUENCE</scope>
    <source>
        <strain evidence="3">GSE-TBD4-15B</strain>
    </source>
</reference>
<dbReference type="InterPro" id="IPR019734">
    <property type="entry name" value="TPR_rpt"/>
</dbReference>
<dbReference type="Pfam" id="PF13578">
    <property type="entry name" value="Methyltransf_24"/>
    <property type="match status" value="1"/>
</dbReference>
<feature type="repeat" description="TPR" evidence="1">
    <location>
        <begin position="212"/>
        <end position="245"/>
    </location>
</feature>
<dbReference type="Pfam" id="PF13181">
    <property type="entry name" value="TPR_8"/>
    <property type="match status" value="1"/>
</dbReference>
<dbReference type="AlphaFoldDB" id="A0A951P7S5"/>
<feature type="repeat" description="TPR" evidence="1">
    <location>
        <begin position="145"/>
        <end position="178"/>
    </location>
</feature>
<dbReference type="SUPFAM" id="SSF48452">
    <property type="entry name" value="TPR-like"/>
    <property type="match status" value="3"/>
</dbReference>
<reference evidence="3" key="2">
    <citation type="journal article" date="2022" name="Microbiol. Resour. Announc.">
        <title>Metagenome Sequencing to Explore Phylogenomics of Terrestrial Cyanobacteria.</title>
        <authorList>
            <person name="Ward R.D."/>
            <person name="Stajich J.E."/>
            <person name="Johansen J.R."/>
            <person name="Huntemann M."/>
            <person name="Clum A."/>
            <person name="Foster B."/>
            <person name="Foster B."/>
            <person name="Roux S."/>
            <person name="Palaniappan K."/>
            <person name="Varghese N."/>
            <person name="Mukherjee S."/>
            <person name="Reddy T.B.K."/>
            <person name="Daum C."/>
            <person name="Copeland A."/>
            <person name="Chen I.A."/>
            <person name="Ivanova N.N."/>
            <person name="Kyrpides N.C."/>
            <person name="Shapiro N."/>
            <person name="Eloe-Fadrosh E.A."/>
            <person name="Pietrasiak N."/>
        </authorList>
    </citation>
    <scope>NUCLEOTIDE SEQUENCE</scope>
    <source>
        <strain evidence="3">GSE-TBD4-15B</strain>
    </source>
</reference>
<name>A0A951P7S5_9CYAN</name>
<evidence type="ECO:0000313" key="3">
    <source>
        <dbReference type="EMBL" id="MBW4464193.1"/>
    </source>
</evidence>
<gene>
    <name evidence="3" type="ORF">KME07_01980</name>
</gene>
<dbReference type="EMBL" id="JAHHHV010000007">
    <property type="protein sequence ID" value="MBW4464193.1"/>
    <property type="molecule type" value="Genomic_DNA"/>
</dbReference>
<dbReference type="CDD" id="cd02440">
    <property type="entry name" value="AdoMet_MTases"/>
    <property type="match status" value="1"/>
</dbReference>
<protein>
    <submittedName>
        <fullName evidence="3">Tetratricopeptide repeat protein</fullName>
    </submittedName>
</protein>